<dbReference type="GO" id="GO:0016509">
    <property type="term" value="F:long-chain (3S)-3-hydroxyacyl-CoA dehydrogenase (NAD+) activity"/>
    <property type="evidence" value="ECO:0007669"/>
    <property type="project" value="TreeGrafter"/>
</dbReference>
<dbReference type="InterPro" id="IPR006176">
    <property type="entry name" value="3-OHacyl-CoA_DH_NAD-bd"/>
</dbReference>
<dbReference type="InterPro" id="IPR050136">
    <property type="entry name" value="FA_oxidation_alpha_subunit"/>
</dbReference>
<dbReference type="GO" id="GO:0070403">
    <property type="term" value="F:NAD+ binding"/>
    <property type="evidence" value="ECO:0007669"/>
    <property type="project" value="InterPro"/>
</dbReference>
<comment type="caution">
    <text evidence="16">The sequence shown here is derived from an EMBL/GenBank/DDBJ whole genome shotgun (WGS) entry which is preliminary data.</text>
</comment>
<evidence type="ECO:0000256" key="1">
    <source>
        <dbReference type="ARBA" id="ARBA00005005"/>
    </source>
</evidence>
<dbReference type="PANTHER" id="PTHR43612">
    <property type="entry name" value="TRIFUNCTIONAL ENZYME SUBUNIT ALPHA"/>
    <property type="match status" value="1"/>
</dbReference>
<dbReference type="SUPFAM" id="SSF52096">
    <property type="entry name" value="ClpP/crotonase"/>
    <property type="match status" value="1"/>
</dbReference>
<dbReference type="PROSITE" id="PS00166">
    <property type="entry name" value="ENOYL_COA_HYDRATASE"/>
    <property type="match status" value="1"/>
</dbReference>
<dbReference type="UniPathway" id="UPA00659"/>
<evidence type="ECO:0000256" key="3">
    <source>
        <dbReference type="ARBA" id="ARBA00008750"/>
    </source>
</evidence>
<evidence type="ECO:0000256" key="10">
    <source>
        <dbReference type="ARBA" id="ARBA00023239"/>
    </source>
</evidence>
<evidence type="ECO:0000313" key="17">
    <source>
        <dbReference type="Proteomes" id="UP000273643"/>
    </source>
</evidence>
<feature type="domain" description="3-hydroxyacyl-CoA dehydrogenase NAD binding" evidence="15">
    <location>
        <begin position="333"/>
        <end position="505"/>
    </location>
</feature>
<reference evidence="16 17" key="1">
    <citation type="submission" date="2018-11" db="EMBL/GenBank/DDBJ databases">
        <title>Genomic Encyclopedia of Type Strains, Phase IV (KMG-IV): sequencing the most valuable type-strain genomes for metagenomic binning, comparative biology and taxonomic classification.</title>
        <authorList>
            <person name="Goeker M."/>
        </authorList>
    </citation>
    <scope>NUCLEOTIDE SEQUENCE [LARGE SCALE GENOMIC DNA]</scope>
    <source>
        <strain evidence="16 17">DSM 16974</strain>
    </source>
</reference>
<dbReference type="InterPro" id="IPR018376">
    <property type="entry name" value="Enoyl-CoA_hyd/isom_CS"/>
</dbReference>
<dbReference type="EC" id="4.2.1.17" evidence="4"/>
<keyword evidence="6" id="KW-0442">Lipid degradation</keyword>
<dbReference type="InterPro" id="IPR036291">
    <property type="entry name" value="NAD(P)-bd_dom_sf"/>
</dbReference>
<comment type="pathway">
    <text evidence="1">Lipid metabolism; fatty acid beta-oxidation.</text>
</comment>
<evidence type="ECO:0000259" key="14">
    <source>
        <dbReference type="Pfam" id="PF00725"/>
    </source>
</evidence>
<dbReference type="InterPro" id="IPR006180">
    <property type="entry name" value="3-OHacyl-CoA_DH_CS"/>
</dbReference>
<dbReference type="PROSITE" id="PS00067">
    <property type="entry name" value="3HCDH"/>
    <property type="match status" value="1"/>
</dbReference>
<dbReference type="InterPro" id="IPR029045">
    <property type="entry name" value="ClpP/crotonase-like_dom_sf"/>
</dbReference>
<dbReference type="AlphaFoldDB" id="A0A3N1NVI5"/>
<dbReference type="Gene3D" id="3.90.226.10">
    <property type="entry name" value="2-enoyl-CoA Hydratase, Chain A, domain 1"/>
    <property type="match status" value="1"/>
</dbReference>
<dbReference type="EMBL" id="RJUK01000001">
    <property type="protein sequence ID" value="ROQ20173.1"/>
    <property type="molecule type" value="Genomic_DNA"/>
</dbReference>
<dbReference type="Gene3D" id="1.10.1040.50">
    <property type="match status" value="1"/>
</dbReference>
<dbReference type="Pfam" id="PF00725">
    <property type="entry name" value="3HCDH"/>
    <property type="match status" value="1"/>
</dbReference>
<evidence type="ECO:0000259" key="15">
    <source>
        <dbReference type="Pfam" id="PF02737"/>
    </source>
</evidence>
<evidence type="ECO:0000256" key="2">
    <source>
        <dbReference type="ARBA" id="ARBA00007005"/>
    </source>
</evidence>
<dbReference type="CDD" id="cd06558">
    <property type="entry name" value="crotonase-like"/>
    <property type="match status" value="1"/>
</dbReference>
<name>A0A3N1NVI5_9GAMM</name>
<keyword evidence="10" id="KW-0456">Lyase</keyword>
<dbReference type="PANTHER" id="PTHR43612:SF3">
    <property type="entry name" value="TRIFUNCTIONAL ENZYME SUBUNIT ALPHA, MITOCHONDRIAL"/>
    <property type="match status" value="1"/>
</dbReference>
<evidence type="ECO:0000313" key="16">
    <source>
        <dbReference type="EMBL" id="ROQ20173.1"/>
    </source>
</evidence>
<keyword evidence="11" id="KW-0511">Multifunctional enzyme</keyword>
<dbReference type="Pfam" id="PF00378">
    <property type="entry name" value="ECH_1"/>
    <property type="match status" value="1"/>
</dbReference>
<organism evidence="16 17">
    <name type="scientific">Marinimicrobium koreense</name>
    <dbReference type="NCBI Taxonomy" id="306545"/>
    <lineage>
        <taxon>Bacteria</taxon>
        <taxon>Pseudomonadati</taxon>
        <taxon>Pseudomonadota</taxon>
        <taxon>Gammaproteobacteria</taxon>
        <taxon>Cellvibrionales</taxon>
        <taxon>Cellvibrionaceae</taxon>
        <taxon>Marinimicrobium</taxon>
    </lineage>
</organism>
<keyword evidence="9" id="KW-0443">Lipid metabolism</keyword>
<sequence length="714" mass="78505">MTGPVYSALQARALELGPFGHEPSRDNPGPWQHWQLGRDEQDVAWLLLNKADSSVNVLSADVLEELGQVLDALQDNPPTGLVLRSGKPGSFCVGADIKEFRHLHSEQEVSEKLTRAHGLVKRLVDLPYPTVAVIHGAALGGGLELALCCDYRIAVAGASMGTPEVLLGLHPGLGGTGRLVDLIHPVAAMTMMLTGKNTRDRKAKAQGLVDLVVQERHVANAINAVMSGKVKKRKNTWQAKLFRIDPLRRFVGKKMRAQAAKKAPPEHYPAPYALVDLWEKYGRNGTDLLRHEVDSFAKLLTSDTSRNLVRVFFLREQMKALTSVDPQVAPIRQVHVIGAGAMGADIAGWCAIQGLRVTLFDTQPEMIAKAIGKTAALCRKKRFSSADTRAVLDRLIPDFHHDGIAQADLVLEAVPEKLEIKHKVFAEVEPKLKDGAILATNTSSIPLEQLQDGLKHPERMVGVHFFNPVAQMLLVEVVQHSKMNNETFERAKKFVGQISRLPTPVSSAPGFLVNRALTPYLIEAIVMLDEGHSPESIDQVALDFGMPMGPIELADQVGLDICLGVAEMLRERLDTELPETPQWFKDKVDQGKLGKKTGEGLYVWEKGKPKKRNNPARAPEETLDRLILPMLNACMACMREGVIDNEELLDGAMIFGTGFAPFRGGPMKYAHERGFADIQQRLQQLAQLHGKRFAPDAGWVSSEAAETENSETED</sequence>
<dbReference type="OrthoDB" id="5389341at2"/>
<evidence type="ECO:0000256" key="7">
    <source>
        <dbReference type="ARBA" id="ARBA00023002"/>
    </source>
</evidence>
<dbReference type="RefSeq" id="WP_123637388.1">
    <property type="nucleotide sequence ID" value="NZ_RJUK01000001.1"/>
</dbReference>
<dbReference type="Pfam" id="PF02737">
    <property type="entry name" value="3HCDH_N"/>
    <property type="match status" value="1"/>
</dbReference>
<keyword evidence="17" id="KW-1185">Reference proteome</keyword>
<dbReference type="Gene3D" id="3.40.50.720">
    <property type="entry name" value="NAD(P)-binding Rossmann-like Domain"/>
    <property type="match status" value="1"/>
</dbReference>
<keyword evidence="8" id="KW-0520">NAD</keyword>
<evidence type="ECO:0000256" key="4">
    <source>
        <dbReference type="ARBA" id="ARBA00012076"/>
    </source>
</evidence>
<comment type="similarity">
    <text evidence="13">Belongs to the enoyl-CoA hydratase/isomerase family.</text>
</comment>
<dbReference type="GO" id="GO:0004300">
    <property type="term" value="F:enoyl-CoA hydratase activity"/>
    <property type="evidence" value="ECO:0007669"/>
    <property type="project" value="UniProtKB-EC"/>
</dbReference>
<evidence type="ECO:0000256" key="12">
    <source>
        <dbReference type="ARBA" id="ARBA00049556"/>
    </source>
</evidence>
<dbReference type="GO" id="GO:0006635">
    <property type="term" value="P:fatty acid beta-oxidation"/>
    <property type="evidence" value="ECO:0007669"/>
    <property type="project" value="UniProtKB-UniPathway"/>
</dbReference>
<comment type="similarity">
    <text evidence="3">In the N-terminal section; belongs to the enoyl-CoA hydratase/isomerase family.</text>
</comment>
<evidence type="ECO:0000256" key="11">
    <source>
        <dbReference type="ARBA" id="ARBA00023268"/>
    </source>
</evidence>
<evidence type="ECO:0000256" key="5">
    <source>
        <dbReference type="ARBA" id="ARBA00022832"/>
    </source>
</evidence>
<comment type="similarity">
    <text evidence="2">In the central section; belongs to the 3-hydroxyacyl-CoA dehydrogenase family.</text>
</comment>
<dbReference type="InterPro" id="IPR008927">
    <property type="entry name" value="6-PGluconate_DH-like_C_sf"/>
</dbReference>
<proteinExistence type="inferred from homology"/>
<dbReference type="InterPro" id="IPR001753">
    <property type="entry name" value="Enoyl-CoA_hydra/iso"/>
</dbReference>
<evidence type="ECO:0000256" key="8">
    <source>
        <dbReference type="ARBA" id="ARBA00023027"/>
    </source>
</evidence>
<dbReference type="SUPFAM" id="SSF51735">
    <property type="entry name" value="NAD(P)-binding Rossmann-fold domains"/>
    <property type="match status" value="1"/>
</dbReference>
<keyword evidence="7" id="KW-0560">Oxidoreductase</keyword>
<dbReference type="Proteomes" id="UP000273643">
    <property type="component" value="Unassembled WGS sequence"/>
</dbReference>
<gene>
    <name evidence="16" type="ORF">EDC38_0772</name>
</gene>
<dbReference type="SUPFAM" id="SSF48179">
    <property type="entry name" value="6-phosphogluconate dehydrogenase C-terminal domain-like"/>
    <property type="match status" value="2"/>
</dbReference>
<feature type="domain" description="3-hydroxyacyl-CoA dehydrogenase C-terminal" evidence="14">
    <location>
        <begin position="510"/>
        <end position="604"/>
    </location>
</feature>
<comment type="catalytic activity">
    <reaction evidence="12">
        <text>a (3S)-3-hydroxyacyl-CoA + NAD(+) = a 3-oxoacyl-CoA + NADH + H(+)</text>
        <dbReference type="Rhea" id="RHEA:22432"/>
        <dbReference type="ChEBI" id="CHEBI:15378"/>
        <dbReference type="ChEBI" id="CHEBI:57318"/>
        <dbReference type="ChEBI" id="CHEBI:57540"/>
        <dbReference type="ChEBI" id="CHEBI:57945"/>
        <dbReference type="ChEBI" id="CHEBI:90726"/>
        <dbReference type="EC" id="1.1.1.35"/>
    </reaction>
</comment>
<evidence type="ECO:0000256" key="13">
    <source>
        <dbReference type="RuleBase" id="RU003707"/>
    </source>
</evidence>
<accession>A0A3N1NVI5</accession>
<evidence type="ECO:0000256" key="6">
    <source>
        <dbReference type="ARBA" id="ARBA00022963"/>
    </source>
</evidence>
<keyword evidence="5" id="KW-0276">Fatty acid metabolism</keyword>
<evidence type="ECO:0000256" key="9">
    <source>
        <dbReference type="ARBA" id="ARBA00023098"/>
    </source>
</evidence>
<dbReference type="InterPro" id="IPR006108">
    <property type="entry name" value="3HC_DH_C"/>
</dbReference>
<protein>
    <recommendedName>
        <fullName evidence="4">enoyl-CoA hydratase</fullName>
        <ecNumber evidence="4">4.2.1.17</ecNumber>
    </recommendedName>
</protein>